<dbReference type="Gene3D" id="3.20.20.210">
    <property type="match status" value="1"/>
</dbReference>
<proteinExistence type="predicted"/>
<evidence type="ECO:0000313" key="3">
    <source>
        <dbReference type="Proteomes" id="UP000664534"/>
    </source>
</evidence>
<dbReference type="Proteomes" id="UP000664534">
    <property type="component" value="Unassembled WGS sequence"/>
</dbReference>
<dbReference type="AlphaFoldDB" id="A0A8H3IJT7"/>
<name>A0A8H3IJT7_9LECA</name>
<feature type="compositionally biased region" description="Low complexity" evidence="1">
    <location>
        <begin position="1"/>
        <end position="16"/>
    </location>
</feature>
<protein>
    <submittedName>
        <fullName evidence="2">Uncharacterized protein</fullName>
    </submittedName>
</protein>
<dbReference type="OrthoDB" id="1053771at2759"/>
<evidence type="ECO:0000313" key="2">
    <source>
        <dbReference type="EMBL" id="CAF9930682.1"/>
    </source>
</evidence>
<organism evidence="2 3">
    <name type="scientific">Imshaugia aleurites</name>
    <dbReference type="NCBI Taxonomy" id="172621"/>
    <lineage>
        <taxon>Eukaryota</taxon>
        <taxon>Fungi</taxon>
        <taxon>Dikarya</taxon>
        <taxon>Ascomycota</taxon>
        <taxon>Pezizomycotina</taxon>
        <taxon>Lecanoromycetes</taxon>
        <taxon>OSLEUM clade</taxon>
        <taxon>Lecanoromycetidae</taxon>
        <taxon>Lecanorales</taxon>
        <taxon>Lecanorineae</taxon>
        <taxon>Parmeliaceae</taxon>
        <taxon>Imshaugia</taxon>
    </lineage>
</organism>
<gene>
    <name evidence="2" type="ORF">IMSHALPRED_008251</name>
</gene>
<comment type="caution">
    <text evidence="2">The sequence shown here is derived from an EMBL/GenBank/DDBJ whole genome shotgun (WGS) entry which is preliminary data.</text>
</comment>
<feature type="region of interest" description="Disordered" evidence="1">
    <location>
        <begin position="1"/>
        <end position="30"/>
    </location>
</feature>
<keyword evidence="3" id="KW-1185">Reference proteome</keyword>
<reference evidence="2" key="1">
    <citation type="submission" date="2021-03" db="EMBL/GenBank/DDBJ databases">
        <authorList>
            <person name="Tagirdzhanova G."/>
        </authorList>
    </citation>
    <scope>NUCLEOTIDE SEQUENCE</scope>
</reference>
<dbReference type="EMBL" id="CAJPDT010000058">
    <property type="protein sequence ID" value="CAF9930682.1"/>
    <property type="molecule type" value="Genomic_DNA"/>
</dbReference>
<accession>A0A8H3IJT7</accession>
<sequence length="118" mass="12580">MTVPFPTSAAPTAPSTKKGRLASKNDPRNPWTGASLLRTFIDLNNRVLSSFSAAERANIGIHTCPGGHCDSVHSHEARDASLLPSLFAMNAGYFLIQLASEKGQGGYLRTDRAATPRA</sequence>
<evidence type="ECO:0000256" key="1">
    <source>
        <dbReference type="SAM" id="MobiDB-lite"/>
    </source>
</evidence>
<dbReference type="InterPro" id="IPR038071">
    <property type="entry name" value="UROD/MetE-like_sf"/>
</dbReference>